<feature type="region of interest" description="Disordered" evidence="1">
    <location>
        <begin position="213"/>
        <end position="232"/>
    </location>
</feature>
<feature type="domain" description="PRELI/MSF1" evidence="2">
    <location>
        <begin position="1"/>
        <end position="171"/>
    </location>
</feature>
<evidence type="ECO:0000259" key="2">
    <source>
        <dbReference type="PROSITE" id="PS50904"/>
    </source>
</evidence>
<dbReference type="Proteomes" id="UP001642540">
    <property type="component" value="Unassembled WGS sequence"/>
</dbReference>
<gene>
    <name evidence="3" type="ORF">ODALV1_LOCUS25970</name>
</gene>
<accession>A0ABP1RTH3</accession>
<dbReference type="InterPro" id="IPR006797">
    <property type="entry name" value="PRELI/MSF1_dom"/>
</dbReference>
<evidence type="ECO:0000313" key="3">
    <source>
        <dbReference type="EMBL" id="CAL8135405.1"/>
    </source>
</evidence>
<dbReference type="PANTHER" id="PTHR11158">
    <property type="entry name" value="MSF1/PX19 RELATED"/>
    <property type="match status" value="1"/>
</dbReference>
<keyword evidence="4" id="KW-1185">Reference proteome</keyword>
<comment type="caution">
    <text evidence="3">The sequence shown here is derived from an EMBL/GenBank/DDBJ whole genome shotgun (WGS) entry which is preliminary data.</text>
</comment>
<dbReference type="Pfam" id="PF04707">
    <property type="entry name" value="PRELI"/>
    <property type="match status" value="1"/>
</dbReference>
<name>A0ABP1RTH3_9HEXA</name>
<reference evidence="3 4" key="1">
    <citation type="submission" date="2024-08" db="EMBL/GenBank/DDBJ databases">
        <authorList>
            <person name="Cucini C."/>
            <person name="Frati F."/>
        </authorList>
    </citation>
    <scope>NUCLEOTIDE SEQUENCE [LARGE SCALE GENOMIC DNA]</scope>
</reference>
<dbReference type="InterPro" id="IPR037365">
    <property type="entry name" value="Slowmo/Ups"/>
</dbReference>
<proteinExistence type="predicted"/>
<dbReference type="PROSITE" id="PS50904">
    <property type="entry name" value="PRELI_MSF1"/>
    <property type="match status" value="1"/>
</dbReference>
<evidence type="ECO:0000313" key="4">
    <source>
        <dbReference type="Proteomes" id="UP001642540"/>
    </source>
</evidence>
<evidence type="ECO:0000256" key="1">
    <source>
        <dbReference type="SAM" id="MobiDB-lite"/>
    </source>
</evidence>
<protein>
    <recommendedName>
        <fullName evidence="2">PRELI/MSF1 domain-containing protein</fullName>
    </recommendedName>
</protein>
<organism evidence="3 4">
    <name type="scientific">Orchesella dallaii</name>
    <dbReference type="NCBI Taxonomy" id="48710"/>
    <lineage>
        <taxon>Eukaryota</taxon>
        <taxon>Metazoa</taxon>
        <taxon>Ecdysozoa</taxon>
        <taxon>Arthropoda</taxon>
        <taxon>Hexapoda</taxon>
        <taxon>Collembola</taxon>
        <taxon>Entomobryomorpha</taxon>
        <taxon>Entomobryoidea</taxon>
        <taxon>Orchesellidae</taxon>
        <taxon>Orchesellinae</taxon>
        <taxon>Orchesella</taxon>
    </lineage>
</organism>
<dbReference type="EMBL" id="CAXLJM020000108">
    <property type="protein sequence ID" value="CAL8135405.1"/>
    <property type="molecule type" value="Genomic_DNA"/>
</dbReference>
<sequence length="232" mass="25874">MKFWTSEYTFNHPWDKVVQAAWRKYPNPMNPAVASIDVLDRTVDEKGVLHTHRILSSKWGIPSWVQNIMGSPSIMYSNEKSEVDPNNKTMVLKSRNITFCSNIAVDEHLVYSPHPSDPAKTLLKQEAVVLVKGVPLSSYMESLLTTTISSNANKGRQAMNWVISKIDEELKDLSNTASKSTDEFIHHTKKSLDDITVSAKKSMDDLSSVAKKSLDDLLPSSSSPGPQALPKF</sequence>